<dbReference type="PANTHER" id="PTHR21404:SF3">
    <property type="entry name" value="SMALL RNA 2'-O-METHYLTRANSFERASE"/>
    <property type="match status" value="1"/>
</dbReference>
<keyword evidence="7" id="KW-0479">Metal-binding</keyword>
<comment type="caution">
    <text evidence="14">The sequence shown here is derived from an EMBL/GenBank/DDBJ whole genome shotgun (WGS) entry which is preliminary data.</text>
</comment>
<name>A0A9P6LSJ7_9FUNG</name>
<evidence type="ECO:0000256" key="4">
    <source>
        <dbReference type="ARBA" id="ARBA00022603"/>
    </source>
</evidence>
<dbReference type="GO" id="GO:0005737">
    <property type="term" value="C:cytoplasm"/>
    <property type="evidence" value="ECO:0007669"/>
    <property type="project" value="TreeGrafter"/>
</dbReference>
<keyword evidence="5" id="KW-0808">Transferase</keyword>
<dbReference type="GO" id="GO:0005634">
    <property type="term" value="C:nucleus"/>
    <property type="evidence" value="ECO:0007669"/>
    <property type="project" value="TreeGrafter"/>
</dbReference>
<keyword evidence="15" id="KW-1185">Reference proteome</keyword>
<dbReference type="GO" id="GO:0030422">
    <property type="term" value="P:siRNA processing"/>
    <property type="evidence" value="ECO:0007669"/>
    <property type="project" value="TreeGrafter"/>
</dbReference>
<accession>A0A9P6LSJ7</accession>
<dbReference type="EC" id="2.1.1.386" evidence="11"/>
<evidence type="ECO:0000256" key="12">
    <source>
        <dbReference type="ARBA" id="ARBA00048418"/>
    </source>
</evidence>
<feature type="compositionally biased region" description="Polar residues" evidence="13">
    <location>
        <begin position="430"/>
        <end position="447"/>
    </location>
</feature>
<evidence type="ECO:0000256" key="8">
    <source>
        <dbReference type="ARBA" id="ARBA00022842"/>
    </source>
</evidence>
<evidence type="ECO:0000256" key="5">
    <source>
        <dbReference type="ARBA" id="ARBA00022679"/>
    </source>
</evidence>
<dbReference type="AlphaFoldDB" id="A0A9P6LSJ7"/>
<feature type="region of interest" description="Disordered" evidence="13">
    <location>
        <begin position="420"/>
        <end position="447"/>
    </location>
</feature>
<proteinExistence type="inferred from homology"/>
<evidence type="ECO:0000256" key="2">
    <source>
        <dbReference type="ARBA" id="ARBA00009026"/>
    </source>
</evidence>
<evidence type="ECO:0000256" key="11">
    <source>
        <dbReference type="ARBA" id="ARBA00035025"/>
    </source>
</evidence>
<keyword evidence="4" id="KW-0489">Methyltransferase</keyword>
<evidence type="ECO:0000256" key="7">
    <source>
        <dbReference type="ARBA" id="ARBA00022723"/>
    </source>
</evidence>
<keyword evidence="9" id="KW-0694">RNA-binding</keyword>
<evidence type="ECO:0000256" key="9">
    <source>
        <dbReference type="ARBA" id="ARBA00022884"/>
    </source>
</evidence>
<dbReference type="GO" id="GO:0046872">
    <property type="term" value="F:metal ion binding"/>
    <property type="evidence" value="ECO:0007669"/>
    <property type="project" value="UniProtKB-KW"/>
</dbReference>
<dbReference type="GO" id="GO:0001510">
    <property type="term" value="P:RNA methylation"/>
    <property type="evidence" value="ECO:0007669"/>
    <property type="project" value="InterPro"/>
</dbReference>
<keyword evidence="6" id="KW-0949">S-adenosyl-L-methionine</keyword>
<dbReference type="EMBL" id="JAAAHW010009927">
    <property type="protein sequence ID" value="KAF9934254.1"/>
    <property type="molecule type" value="Genomic_DNA"/>
</dbReference>
<organism evidence="14 15">
    <name type="scientific">Modicella reniformis</name>
    <dbReference type="NCBI Taxonomy" id="1440133"/>
    <lineage>
        <taxon>Eukaryota</taxon>
        <taxon>Fungi</taxon>
        <taxon>Fungi incertae sedis</taxon>
        <taxon>Mucoromycota</taxon>
        <taxon>Mortierellomycotina</taxon>
        <taxon>Mortierellomycetes</taxon>
        <taxon>Mortierellales</taxon>
        <taxon>Mortierellaceae</taxon>
        <taxon>Modicella</taxon>
    </lineage>
</organism>
<dbReference type="GO" id="GO:0003723">
    <property type="term" value="F:RNA binding"/>
    <property type="evidence" value="ECO:0007669"/>
    <property type="project" value="UniProtKB-KW"/>
</dbReference>
<feature type="region of interest" description="Disordered" evidence="13">
    <location>
        <begin position="230"/>
        <end position="287"/>
    </location>
</feature>
<dbReference type="PANTHER" id="PTHR21404">
    <property type="entry name" value="HEN1"/>
    <property type="match status" value="1"/>
</dbReference>
<gene>
    <name evidence="14" type="primary">HENMT1</name>
    <name evidence="14" type="ORF">BGZ65_003844</name>
</gene>
<dbReference type="InterPro" id="IPR026610">
    <property type="entry name" value="Hen1"/>
</dbReference>
<dbReference type="GO" id="GO:0090486">
    <property type="term" value="F:small RNA 2'-O-methyltransferase activity"/>
    <property type="evidence" value="ECO:0007669"/>
    <property type="project" value="UniProtKB-EC"/>
</dbReference>
<evidence type="ECO:0000256" key="13">
    <source>
        <dbReference type="SAM" id="MobiDB-lite"/>
    </source>
</evidence>
<comment type="similarity">
    <text evidence="2">Belongs to the methyltransferase superfamily. HEN1 family.</text>
</comment>
<dbReference type="InterPro" id="IPR029063">
    <property type="entry name" value="SAM-dependent_MTases_sf"/>
</dbReference>
<dbReference type="Gene3D" id="3.40.50.150">
    <property type="entry name" value="Vaccinia Virus protein VP39"/>
    <property type="match status" value="1"/>
</dbReference>
<dbReference type="OrthoDB" id="2154311at2759"/>
<comment type="catalytic activity">
    <reaction evidence="12">
        <text>small RNA 3'-end nucleotide + S-adenosyl-L-methionine = small RNA 3'-end 2'-O-methylnucleotide + S-adenosyl-L-homocysteine + H(+)</text>
        <dbReference type="Rhea" id="RHEA:37887"/>
        <dbReference type="Rhea" id="RHEA-COMP:10415"/>
        <dbReference type="Rhea" id="RHEA-COMP:10416"/>
        <dbReference type="ChEBI" id="CHEBI:15378"/>
        <dbReference type="ChEBI" id="CHEBI:57856"/>
        <dbReference type="ChEBI" id="CHEBI:59789"/>
        <dbReference type="ChEBI" id="CHEBI:74896"/>
        <dbReference type="ChEBI" id="CHEBI:74898"/>
        <dbReference type="EC" id="2.1.1.386"/>
    </reaction>
</comment>
<dbReference type="Proteomes" id="UP000749646">
    <property type="component" value="Unassembled WGS sequence"/>
</dbReference>
<evidence type="ECO:0000256" key="6">
    <source>
        <dbReference type="ARBA" id="ARBA00022691"/>
    </source>
</evidence>
<evidence type="ECO:0000313" key="14">
    <source>
        <dbReference type="EMBL" id="KAF9934254.1"/>
    </source>
</evidence>
<evidence type="ECO:0000256" key="3">
    <source>
        <dbReference type="ARBA" id="ARBA00021330"/>
    </source>
</evidence>
<comment type="cofactor">
    <cofactor evidence="1">
        <name>Mg(2+)</name>
        <dbReference type="ChEBI" id="CHEBI:18420"/>
    </cofactor>
</comment>
<keyword evidence="8" id="KW-0460">Magnesium</keyword>
<evidence type="ECO:0000256" key="10">
    <source>
        <dbReference type="ARBA" id="ARBA00023158"/>
    </source>
</evidence>
<sequence>MSFLVWESTGEYPIKRLAGVDMDESRLLIAEDECQPREFELGANLRVNGLTVEIFHGSVSQADRRMIGYDALACLEVVEHLDPDVLEKFWEVVLGSLRPKLVIVSTPNAEFNVYFPQLKYGTPESIFRNDDHRFEWTRQEFQDWCTPAAEQYGYTVSFTGTGMLPKGDLTIGFCTQFAILKLKETQTTLPEEPVQECYKLVSRIEHPIYEIEHTQEEILEYLHDKIARIRPRPPRIDPDDEEECNYQNGHGNQDDEQVSEQPRTGSESATETEAKAEGDPNVTPQTEDELGVLALEDLWAGLDIRQRCKRRSTMIQILKTSSLVRVDMEHDMIRLDEDDEFWKEWERQYERDNPVYNPYARTATSDKGDDIDDDYEVDWCDDDSGQTMGEMPVEGNWGLPESHQASGEWNHEARRNWKHDDFGSVDSPWRSPSNQVNNPTDGTWGSP</sequence>
<reference evidence="14" key="1">
    <citation type="journal article" date="2020" name="Fungal Divers.">
        <title>Resolving the Mortierellaceae phylogeny through synthesis of multi-gene phylogenetics and phylogenomics.</title>
        <authorList>
            <person name="Vandepol N."/>
            <person name="Liber J."/>
            <person name="Desiro A."/>
            <person name="Na H."/>
            <person name="Kennedy M."/>
            <person name="Barry K."/>
            <person name="Grigoriev I.V."/>
            <person name="Miller A.N."/>
            <person name="O'Donnell K."/>
            <person name="Stajich J.E."/>
            <person name="Bonito G."/>
        </authorList>
    </citation>
    <scope>NUCLEOTIDE SEQUENCE</scope>
    <source>
        <strain evidence="14">MES-2147</strain>
    </source>
</reference>
<dbReference type="SUPFAM" id="SSF53335">
    <property type="entry name" value="S-adenosyl-L-methionine-dependent methyltransferases"/>
    <property type="match status" value="1"/>
</dbReference>
<evidence type="ECO:0000256" key="1">
    <source>
        <dbReference type="ARBA" id="ARBA00001946"/>
    </source>
</evidence>
<protein>
    <recommendedName>
        <fullName evidence="3">Small RNA 2'-O-methyltransferase</fullName>
        <ecNumber evidence="11">2.1.1.386</ecNumber>
    </recommendedName>
</protein>
<evidence type="ECO:0000313" key="15">
    <source>
        <dbReference type="Proteomes" id="UP000749646"/>
    </source>
</evidence>
<keyword evidence="10" id="KW-0943">RNA-mediated gene silencing</keyword>